<reference evidence="11 12" key="1">
    <citation type="submission" date="2014-04" db="EMBL/GenBank/DDBJ databases">
        <title>Evolutionary Origins and Diversification of the Mycorrhizal Mutualists.</title>
        <authorList>
            <consortium name="DOE Joint Genome Institute"/>
            <consortium name="Mycorrhizal Genomics Consortium"/>
            <person name="Kohler A."/>
            <person name="Kuo A."/>
            <person name="Nagy L.G."/>
            <person name="Floudas D."/>
            <person name="Copeland A."/>
            <person name="Barry K.W."/>
            <person name="Cichocki N."/>
            <person name="Veneault-Fourrey C."/>
            <person name="LaButti K."/>
            <person name="Lindquist E.A."/>
            <person name="Lipzen A."/>
            <person name="Lundell T."/>
            <person name="Morin E."/>
            <person name="Murat C."/>
            <person name="Riley R."/>
            <person name="Ohm R."/>
            <person name="Sun H."/>
            <person name="Tunlid A."/>
            <person name="Henrissat B."/>
            <person name="Grigoriev I.V."/>
            <person name="Hibbett D.S."/>
            <person name="Martin F."/>
        </authorList>
    </citation>
    <scope>NUCLEOTIDE SEQUENCE [LARGE SCALE GENOMIC DNA]</scope>
    <source>
        <strain evidence="11 12">MD-312</strain>
    </source>
</reference>
<dbReference type="Pfam" id="PF08550">
    <property type="entry name" value="GATA_AreA"/>
    <property type="match status" value="1"/>
</dbReference>
<feature type="compositionally biased region" description="Basic and acidic residues" evidence="9">
    <location>
        <begin position="179"/>
        <end position="190"/>
    </location>
</feature>
<dbReference type="GO" id="GO:0000981">
    <property type="term" value="F:DNA-binding transcription factor activity, RNA polymerase II-specific"/>
    <property type="evidence" value="ECO:0007669"/>
    <property type="project" value="TreeGrafter"/>
</dbReference>
<evidence type="ECO:0000256" key="2">
    <source>
        <dbReference type="ARBA" id="ARBA00022723"/>
    </source>
</evidence>
<keyword evidence="6" id="KW-0804">Transcription</keyword>
<evidence type="ECO:0000256" key="7">
    <source>
        <dbReference type="ARBA" id="ARBA00023242"/>
    </source>
</evidence>
<dbReference type="CDD" id="cd00202">
    <property type="entry name" value="ZnF_GATA"/>
    <property type="match status" value="2"/>
</dbReference>
<evidence type="ECO:0000256" key="1">
    <source>
        <dbReference type="ARBA" id="ARBA00004123"/>
    </source>
</evidence>
<keyword evidence="7" id="KW-0539">Nucleus</keyword>
<dbReference type="SMART" id="SM00401">
    <property type="entry name" value="ZnF_GATA"/>
    <property type="match status" value="2"/>
</dbReference>
<dbReference type="PRINTS" id="PR00619">
    <property type="entry name" value="GATAZNFINGER"/>
</dbReference>
<dbReference type="Proteomes" id="UP000053820">
    <property type="component" value="Unassembled WGS sequence"/>
</dbReference>
<dbReference type="OrthoDB" id="515401at2759"/>
<dbReference type="HOGENOM" id="CLU_009372_0_0_1"/>
<feature type="compositionally biased region" description="Basic and acidic residues" evidence="9">
    <location>
        <begin position="103"/>
        <end position="121"/>
    </location>
</feature>
<feature type="region of interest" description="Disordered" evidence="9">
    <location>
        <begin position="103"/>
        <end position="214"/>
    </location>
</feature>
<comment type="subcellular location">
    <subcellularLocation>
        <location evidence="1">Nucleus</location>
    </subcellularLocation>
</comment>
<evidence type="ECO:0000256" key="5">
    <source>
        <dbReference type="ARBA" id="ARBA00023015"/>
    </source>
</evidence>
<dbReference type="GO" id="GO:0000978">
    <property type="term" value="F:RNA polymerase II cis-regulatory region sequence-specific DNA binding"/>
    <property type="evidence" value="ECO:0007669"/>
    <property type="project" value="TreeGrafter"/>
</dbReference>
<organism evidence="11 12">
    <name type="scientific">Hydnomerulius pinastri MD-312</name>
    <dbReference type="NCBI Taxonomy" id="994086"/>
    <lineage>
        <taxon>Eukaryota</taxon>
        <taxon>Fungi</taxon>
        <taxon>Dikarya</taxon>
        <taxon>Basidiomycota</taxon>
        <taxon>Agaricomycotina</taxon>
        <taxon>Agaricomycetes</taxon>
        <taxon>Agaricomycetidae</taxon>
        <taxon>Boletales</taxon>
        <taxon>Boletales incertae sedis</taxon>
        <taxon>Leucogyrophana</taxon>
    </lineage>
</organism>
<dbReference type="InterPro" id="IPR000679">
    <property type="entry name" value="Znf_GATA"/>
</dbReference>
<feature type="region of interest" description="Disordered" evidence="9">
    <location>
        <begin position="624"/>
        <end position="656"/>
    </location>
</feature>
<dbReference type="GO" id="GO:0005634">
    <property type="term" value="C:nucleus"/>
    <property type="evidence" value="ECO:0007669"/>
    <property type="project" value="UniProtKB-SubCell"/>
</dbReference>
<feature type="region of interest" description="Disordered" evidence="9">
    <location>
        <begin position="747"/>
        <end position="768"/>
    </location>
</feature>
<evidence type="ECO:0000256" key="6">
    <source>
        <dbReference type="ARBA" id="ARBA00023163"/>
    </source>
</evidence>
<dbReference type="PANTHER" id="PTHR10071:SF281">
    <property type="entry name" value="BOX A-BINDING FACTOR-RELATED"/>
    <property type="match status" value="1"/>
</dbReference>
<dbReference type="GO" id="GO:0045944">
    <property type="term" value="P:positive regulation of transcription by RNA polymerase II"/>
    <property type="evidence" value="ECO:0007669"/>
    <property type="project" value="TreeGrafter"/>
</dbReference>
<feature type="region of interest" description="Disordered" evidence="9">
    <location>
        <begin position="498"/>
        <end position="565"/>
    </location>
</feature>
<feature type="domain" description="GATA-type" evidence="10">
    <location>
        <begin position="464"/>
        <end position="508"/>
    </location>
</feature>
<evidence type="ECO:0000313" key="11">
    <source>
        <dbReference type="EMBL" id="KIJ59609.1"/>
    </source>
</evidence>
<dbReference type="PROSITE" id="PS50114">
    <property type="entry name" value="GATA_ZN_FINGER_2"/>
    <property type="match status" value="2"/>
</dbReference>
<evidence type="ECO:0000256" key="4">
    <source>
        <dbReference type="ARBA" id="ARBA00022833"/>
    </source>
</evidence>
<dbReference type="Gene3D" id="3.30.50.10">
    <property type="entry name" value="Erythroid Transcription Factor GATA-1, subunit A"/>
    <property type="match status" value="2"/>
</dbReference>
<evidence type="ECO:0000256" key="8">
    <source>
        <dbReference type="PROSITE-ProRule" id="PRU00094"/>
    </source>
</evidence>
<dbReference type="GO" id="GO:0008270">
    <property type="term" value="F:zinc ion binding"/>
    <property type="evidence" value="ECO:0007669"/>
    <property type="project" value="UniProtKB-KW"/>
</dbReference>
<proteinExistence type="predicted"/>
<evidence type="ECO:0000259" key="10">
    <source>
        <dbReference type="PROSITE" id="PS50114"/>
    </source>
</evidence>
<dbReference type="GO" id="GO:0000122">
    <property type="term" value="P:negative regulation of transcription by RNA polymerase II"/>
    <property type="evidence" value="ECO:0007669"/>
    <property type="project" value="TreeGrafter"/>
</dbReference>
<feature type="compositionally biased region" description="Basic and acidic residues" evidence="9">
    <location>
        <begin position="155"/>
        <end position="168"/>
    </location>
</feature>
<keyword evidence="2" id="KW-0479">Metal-binding</keyword>
<feature type="compositionally biased region" description="Low complexity" evidence="9">
    <location>
        <begin position="642"/>
        <end position="656"/>
    </location>
</feature>
<gene>
    <name evidence="11" type="ORF">HYDPIDRAFT_177790</name>
</gene>
<dbReference type="EMBL" id="KN839884">
    <property type="protein sequence ID" value="KIJ59609.1"/>
    <property type="molecule type" value="Genomic_DNA"/>
</dbReference>
<keyword evidence="5" id="KW-0805">Transcription regulation</keyword>
<feature type="compositionally biased region" description="Polar residues" evidence="9">
    <location>
        <begin position="546"/>
        <end position="565"/>
    </location>
</feature>
<evidence type="ECO:0000256" key="9">
    <source>
        <dbReference type="SAM" id="MobiDB-lite"/>
    </source>
</evidence>
<dbReference type="InterPro" id="IPR013088">
    <property type="entry name" value="Znf_NHR/GATA"/>
</dbReference>
<keyword evidence="12" id="KW-1185">Reference proteome</keyword>
<feature type="domain" description="GATA-type" evidence="10">
    <location>
        <begin position="399"/>
        <end position="449"/>
    </location>
</feature>
<dbReference type="Pfam" id="PF00320">
    <property type="entry name" value="GATA"/>
    <property type="match status" value="2"/>
</dbReference>
<name>A0A0C9V2X0_9AGAM</name>
<dbReference type="SUPFAM" id="SSF57716">
    <property type="entry name" value="Glucocorticoid receptor-like (DNA-binding domain)"/>
    <property type="match status" value="2"/>
</dbReference>
<keyword evidence="4" id="KW-0862">Zinc</keyword>
<feature type="region of interest" description="Disordered" evidence="9">
    <location>
        <begin position="336"/>
        <end position="379"/>
    </location>
</feature>
<feature type="compositionally biased region" description="Low complexity" evidence="9">
    <location>
        <begin position="524"/>
        <end position="536"/>
    </location>
</feature>
<dbReference type="InterPro" id="IPR013860">
    <property type="entry name" value="AreA_GATA"/>
</dbReference>
<evidence type="ECO:0000256" key="3">
    <source>
        <dbReference type="ARBA" id="ARBA00022771"/>
    </source>
</evidence>
<dbReference type="AlphaFoldDB" id="A0A0C9V2X0"/>
<keyword evidence="3 8" id="KW-0863">Zinc-finger</keyword>
<protein>
    <recommendedName>
        <fullName evidence="10">GATA-type domain-containing protein</fullName>
    </recommendedName>
</protein>
<dbReference type="PANTHER" id="PTHR10071">
    <property type="entry name" value="TRANSCRIPTION FACTOR GATA FAMILY MEMBER"/>
    <property type="match status" value="1"/>
</dbReference>
<evidence type="ECO:0000313" key="12">
    <source>
        <dbReference type="Proteomes" id="UP000053820"/>
    </source>
</evidence>
<feature type="compositionally biased region" description="Polar residues" evidence="9">
    <location>
        <begin position="343"/>
        <end position="379"/>
    </location>
</feature>
<sequence length="791" mass="86905">MPSIVNLKFKGNKSFVAFSNLSDTESLTKTWKVCTKVASYLEQGQRLENLSWRLWHLQNLIVDTDNAKSKREFKKLSRNMGDKLDKEKGRSIEELEAPDFKRNASTDLIRQRAVEKERSREASQNAKPGTIKRMQFTFSVDQPAPAGPNVGVTKPDLKPSAEFKETSTRRGRQATRSHVASDDSNDHTNVETDVSAGSRKRKNPTSHDQASLKFPSLFSNDFGPSALLYASPSLSAHMNYGEDVTKTSSRGLSILRPTIELPLDELLSNVDSTEDNHIWSYQGQNDYKAAVDNDVIMQDSGALHNESQSSRNDYDADTRTPPLSQAVKEALPQTITPAKVGPSSGTRGNTPNGRPTLTVKTHNAPTTRSSGPGATATSVNPAVLRGNGNNSAPGGVKAECSNCGATHTPLWRRGLNDELNCNACGLYCKLHKRPRPKSMRANHGGEGGRTQAAPRQEMVDVIAQCYNCHTTATPLWRKDDEGKTVCNAYKLHGSARPISMKSDVIRKRSRHDARRTGPDSSETPSASPGASRRASPTVEPSPTLAPDSTTQPSYEYTEEATTQSTPSELMGALGQESGQNAVYSGTYSHIYNPFPGPYHPDYLSQNSHPPADALPFAAVETLDTENAGNEQRTSKRRRMSTDSASEPPSSAVSFSSYADSYSGHSSAASHSRRSSMDFPFFSPYSIFRGSGNAFWHPPMLPTDRSPQFIHPPMLPTEESPMDFLHPPMLPQEEDNLFATYLHPPMMLPAEDSNGHPQQQNQQHNHHQQNYSAEGFNASAQADFYDSAMQTY</sequence>
<dbReference type="InterPro" id="IPR039355">
    <property type="entry name" value="Transcription_factor_GATA"/>
</dbReference>
<accession>A0A0C9V2X0</accession>